<comment type="similarity">
    <text evidence="3">Belongs to the TRAFAC class YlqF/YawG GTPase family. RsgA subfamily.</text>
</comment>
<keyword evidence="3" id="KW-0963">Cytoplasm</keyword>
<feature type="binding site" evidence="3">
    <location>
        <position position="219"/>
    </location>
    <ligand>
        <name>Zn(2+)</name>
        <dbReference type="ChEBI" id="CHEBI:29105"/>
    </ligand>
</feature>
<feature type="binding site" evidence="3">
    <location>
        <position position="213"/>
    </location>
    <ligand>
        <name>Zn(2+)</name>
        <dbReference type="ChEBI" id="CHEBI:29105"/>
    </ligand>
</feature>
<dbReference type="PANTHER" id="PTHR32120">
    <property type="entry name" value="SMALL RIBOSOMAL SUBUNIT BIOGENESIS GTPASE RSGA"/>
    <property type="match status" value="1"/>
</dbReference>
<comment type="subcellular location">
    <subcellularLocation>
        <location evidence="3">Cytoplasm</location>
    </subcellularLocation>
</comment>
<dbReference type="InterPro" id="IPR030378">
    <property type="entry name" value="G_CP_dom"/>
</dbReference>
<proteinExistence type="inferred from homology"/>
<name>A0ABR7EBE7_9FIRM</name>
<keyword evidence="7" id="KW-1185">Reference proteome</keyword>
<dbReference type="InterPro" id="IPR004881">
    <property type="entry name" value="Ribosome_biogen_GTPase_RsgA"/>
</dbReference>
<evidence type="ECO:0000259" key="5">
    <source>
        <dbReference type="PROSITE" id="PS51721"/>
    </source>
</evidence>
<feature type="binding site" evidence="3">
    <location>
        <begin position="76"/>
        <end position="79"/>
    </location>
    <ligand>
        <name>GTP</name>
        <dbReference type="ChEBI" id="CHEBI:37565"/>
    </ligand>
</feature>
<feature type="domain" description="CP-type G" evidence="5">
    <location>
        <begin position="27"/>
        <end position="183"/>
    </location>
</feature>
<reference evidence="6 7" key="1">
    <citation type="submission" date="2020-08" db="EMBL/GenBank/DDBJ databases">
        <title>Genome public.</title>
        <authorList>
            <person name="Liu C."/>
            <person name="Sun Q."/>
        </authorList>
    </citation>
    <scope>NUCLEOTIDE SEQUENCE [LARGE SCALE GENOMIC DNA]</scope>
    <source>
        <strain evidence="6 7">NSJ-35</strain>
    </source>
</reference>
<comment type="subunit">
    <text evidence="3">Monomer. Associates with 30S ribosomal subunit, binds 16S rRNA.</text>
</comment>
<dbReference type="PROSITE" id="PS51721">
    <property type="entry name" value="G_CP"/>
    <property type="match status" value="1"/>
</dbReference>
<evidence type="ECO:0000313" key="7">
    <source>
        <dbReference type="Proteomes" id="UP000606889"/>
    </source>
</evidence>
<evidence type="ECO:0000256" key="1">
    <source>
        <dbReference type="ARBA" id="ARBA00022741"/>
    </source>
</evidence>
<keyword evidence="3" id="KW-0479">Metal-binding</keyword>
<evidence type="ECO:0000256" key="3">
    <source>
        <dbReference type="HAMAP-Rule" id="MF_01820"/>
    </source>
</evidence>
<dbReference type="PROSITE" id="PS50936">
    <property type="entry name" value="ENGC_GTPASE"/>
    <property type="match status" value="1"/>
</dbReference>
<keyword evidence="3" id="KW-0690">Ribosome biogenesis</keyword>
<dbReference type="SUPFAM" id="SSF52540">
    <property type="entry name" value="P-loop containing nucleoside triphosphate hydrolases"/>
    <property type="match status" value="1"/>
</dbReference>
<keyword evidence="3" id="KW-0694">RNA-binding</keyword>
<feature type="binding site" evidence="3">
    <location>
        <position position="211"/>
    </location>
    <ligand>
        <name>Zn(2+)</name>
        <dbReference type="ChEBI" id="CHEBI:29105"/>
    </ligand>
</feature>
<dbReference type="NCBIfam" id="TIGR00157">
    <property type="entry name" value="ribosome small subunit-dependent GTPase A"/>
    <property type="match status" value="1"/>
</dbReference>
<gene>
    <name evidence="3 6" type="primary">rsgA</name>
    <name evidence="6" type="ORF">H8S18_01795</name>
</gene>
<keyword evidence="3" id="KW-0699">rRNA-binding</keyword>
<evidence type="ECO:0000256" key="2">
    <source>
        <dbReference type="ARBA" id="ARBA00023134"/>
    </source>
</evidence>
<dbReference type="Gene3D" id="3.40.50.300">
    <property type="entry name" value="P-loop containing nucleotide triphosphate hydrolases"/>
    <property type="match status" value="1"/>
</dbReference>
<keyword evidence="3" id="KW-0378">Hydrolase</keyword>
<dbReference type="InterPro" id="IPR010914">
    <property type="entry name" value="RsgA_GTPase_dom"/>
</dbReference>
<dbReference type="Proteomes" id="UP000606889">
    <property type="component" value="Unassembled WGS sequence"/>
</dbReference>
<accession>A0ABR7EBE7</accession>
<dbReference type="CDD" id="cd01854">
    <property type="entry name" value="YjeQ_EngC"/>
    <property type="match status" value="1"/>
</dbReference>
<comment type="function">
    <text evidence="3">One of several proteins that assist in the late maturation steps of the functional core of the 30S ribosomal subunit. Helps release RbfA from mature subunits. May play a role in the assembly of ribosomal proteins into the subunit. Circularly permuted GTPase that catalyzes slow GTP hydrolysis, GTPase activity is stimulated by the 30S ribosomal subunit.</text>
</comment>
<dbReference type="EC" id="3.6.1.-" evidence="3"/>
<dbReference type="EMBL" id="JACOON010000001">
    <property type="protein sequence ID" value="MBC5647071.1"/>
    <property type="molecule type" value="Genomic_DNA"/>
</dbReference>
<dbReference type="HAMAP" id="MF_01820">
    <property type="entry name" value="GTPase_RsgA"/>
    <property type="match status" value="1"/>
</dbReference>
<evidence type="ECO:0000259" key="4">
    <source>
        <dbReference type="PROSITE" id="PS50936"/>
    </source>
</evidence>
<evidence type="ECO:0000313" key="6">
    <source>
        <dbReference type="EMBL" id="MBC5647071.1"/>
    </source>
</evidence>
<comment type="cofactor">
    <cofactor evidence="3">
        <name>Zn(2+)</name>
        <dbReference type="ChEBI" id="CHEBI:29105"/>
    </cofactor>
    <text evidence="3">Binds 1 zinc ion per subunit.</text>
</comment>
<organism evidence="6 7">
    <name type="scientific">Christensenella tenuis</name>
    <dbReference type="NCBI Taxonomy" id="2763033"/>
    <lineage>
        <taxon>Bacteria</taxon>
        <taxon>Bacillati</taxon>
        <taxon>Bacillota</taxon>
        <taxon>Clostridia</taxon>
        <taxon>Christensenellales</taxon>
        <taxon>Christensenellaceae</taxon>
        <taxon>Christensenella</taxon>
    </lineage>
</organism>
<protein>
    <recommendedName>
        <fullName evidence="3">Small ribosomal subunit biogenesis GTPase RsgA</fullName>
        <ecNumber evidence="3">3.6.1.-</ecNumber>
    </recommendedName>
</protein>
<dbReference type="InterPro" id="IPR027417">
    <property type="entry name" value="P-loop_NTPase"/>
</dbReference>
<keyword evidence="3" id="KW-0862">Zinc</keyword>
<keyword evidence="1 3" id="KW-0547">Nucleotide-binding</keyword>
<comment type="caution">
    <text evidence="6">The sequence shown here is derived from an EMBL/GenBank/DDBJ whole genome shotgun (WGS) entry which is preliminary data.</text>
</comment>
<feature type="binding site" evidence="3">
    <location>
        <position position="206"/>
    </location>
    <ligand>
        <name>Zn(2+)</name>
        <dbReference type="ChEBI" id="CHEBI:29105"/>
    </ligand>
</feature>
<dbReference type="PANTHER" id="PTHR32120:SF11">
    <property type="entry name" value="SMALL RIBOSOMAL SUBUNIT BIOGENESIS GTPASE RSGA 1, MITOCHONDRIAL-RELATED"/>
    <property type="match status" value="1"/>
</dbReference>
<feature type="domain" description="EngC GTPase" evidence="4">
    <location>
        <begin position="36"/>
        <end position="181"/>
    </location>
</feature>
<sequence>MKPMVGDLVDFADLSGYSSIEEILPRKNAMKRPAVANLDRMLLVLSAGKPMPDLLLADKLLIQAKQSGIHPVIVINKTDMDFQYAQELEKQYAYYDTILTSAKDHEGIDLLEEKIRGKCVCLAGQSAVGKSSLINRLDESFGLETGGLSKKTDRGKHTTRQAELFYVENCDAYVVDTPGFSMFEMNLNKDEIAGYYPEFCTFGKQCRFISCLHDREPDCGVKQAVETGEINRERYERYLRIIHSLEEK</sequence>
<keyword evidence="2 3" id="KW-0342">GTP-binding</keyword>
<dbReference type="Pfam" id="PF03193">
    <property type="entry name" value="RsgA_GTPase"/>
    <property type="match status" value="1"/>
</dbReference>
<dbReference type="Gene3D" id="1.10.40.50">
    <property type="entry name" value="Probable gtpase engc, domain 3"/>
    <property type="match status" value="1"/>
</dbReference>
<feature type="binding site" evidence="3">
    <location>
        <begin position="124"/>
        <end position="132"/>
    </location>
    <ligand>
        <name>GTP</name>
        <dbReference type="ChEBI" id="CHEBI:37565"/>
    </ligand>
</feature>